<dbReference type="InterPro" id="IPR000719">
    <property type="entry name" value="Prot_kinase_dom"/>
</dbReference>
<dbReference type="InterPro" id="IPR001245">
    <property type="entry name" value="Ser-Thr/Tyr_kinase_cat_dom"/>
</dbReference>
<keyword evidence="11" id="KW-0547">Nucleotide-binding</keyword>
<keyword evidence="5" id="KW-0732">Signal</keyword>
<keyword evidence="10" id="KW-0325">Glycoprotein</keyword>
<keyword evidence="4 13" id="KW-0812">Transmembrane</keyword>
<evidence type="ECO:0000256" key="10">
    <source>
        <dbReference type="ARBA" id="ARBA00023180"/>
    </source>
</evidence>
<dbReference type="Pfam" id="PF07714">
    <property type="entry name" value="PK_Tyr_Ser-Thr"/>
    <property type="match status" value="2"/>
</dbReference>
<dbReference type="Pfam" id="PF13855">
    <property type="entry name" value="LRR_8"/>
    <property type="match status" value="2"/>
</dbReference>
<dbReference type="PANTHER" id="PTHR27000">
    <property type="entry name" value="LEUCINE-RICH REPEAT RECEPTOR-LIKE PROTEIN KINASE FAMILY PROTEIN-RELATED"/>
    <property type="match status" value="1"/>
</dbReference>
<dbReference type="Proteomes" id="UP001465755">
    <property type="component" value="Unassembled WGS sequence"/>
</dbReference>
<dbReference type="SUPFAM" id="SSF56112">
    <property type="entry name" value="Protein kinase-like (PK-like)"/>
    <property type="match status" value="1"/>
</dbReference>
<evidence type="ECO:0000313" key="15">
    <source>
        <dbReference type="EMBL" id="KAK9795897.1"/>
    </source>
</evidence>
<evidence type="ECO:0000256" key="11">
    <source>
        <dbReference type="PROSITE-ProRule" id="PRU10141"/>
    </source>
</evidence>
<keyword evidence="8 13" id="KW-0472">Membrane</keyword>
<dbReference type="Gene3D" id="1.10.510.10">
    <property type="entry name" value="Transferase(Phosphotransferase) domain 1"/>
    <property type="match status" value="2"/>
</dbReference>
<dbReference type="InterPro" id="IPR011009">
    <property type="entry name" value="Kinase-like_dom_sf"/>
</dbReference>
<dbReference type="EMBL" id="JALJOQ010000122">
    <property type="protein sequence ID" value="KAK9795897.1"/>
    <property type="molecule type" value="Genomic_DNA"/>
</dbReference>
<dbReference type="PANTHER" id="PTHR27000:SF642">
    <property type="entry name" value="INACTIVE LEUCINE-RICH REPEAT RECEPTOR KINASE XIAO-RELATED"/>
    <property type="match status" value="1"/>
</dbReference>
<keyword evidence="7 13" id="KW-1133">Transmembrane helix</keyword>
<evidence type="ECO:0000256" key="5">
    <source>
        <dbReference type="ARBA" id="ARBA00022729"/>
    </source>
</evidence>
<keyword evidence="11" id="KW-0067">ATP-binding</keyword>
<protein>
    <recommendedName>
        <fullName evidence="14">Protein kinase domain-containing protein</fullName>
    </recommendedName>
</protein>
<proteinExistence type="predicted"/>
<dbReference type="InterPro" id="IPR017441">
    <property type="entry name" value="Protein_kinase_ATP_BS"/>
</dbReference>
<evidence type="ECO:0000256" key="1">
    <source>
        <dbReference type="ARBA" id="ARBA00004167"/>
    </source>
</evidence>
<evidence type="ECO:0000256" key="8">
    <source>
        <dbReference type="ARBA" id="ARBA00023136"/>
    </source>
</evidence>
<keyword evidence="16" id="KW-1185">Reference proteome</keyword>
<evidence type="ECO:0000256" key="7">
    <source>
        <dbReference type="ARBA" id="ARBA00022989"/>
    </source>
</evidence>
<accession>A0AAW1NRK6</accession>
<feature type="region of interest" description="Disordered" evidence="12">
    <location>
        <begin position="1388"/>
        <end position="1414"/>
    </location>
</feature>
<dbReference type="Pfam" id="PF00560">
    <property type="entry name" value="LRR_1"/>
    <property type="match status" value="2"/>
</dbReference>
<evidence type="ECO:0000256" key="3">
    <source>
        <dbReference type="ARBA" id="ARBA00022614"/>
    </source>
</evidence>
<evidence type="ECO:0000256" key="6">
    <source>
        <dbReference type="ARBA" id="ARBA00022737"/>
    </source>
</evidence>
<dbReference type="GO" id="GO:0005930">
    <property type="term" value="C:axoneme"/>
    <property type="evidence" value="ECO:0007669"/>
    <property type="project" value="UniProtKB-SubCell"/>
</dbReference>
<feature type="transmembrane region" description="Helical" evidence="13">
    <location>
        <begin position="1090"/>
        <end position="1114"/>
    </location>
</feature>
<dbReference type="InterPro" id="IPR032675">
    <property type="entry name" value="LRR_dom_sf"/>
</dbReference>
<comment type="subcellular location">
    <subcellularLocation>
        <location evidence="2">Cytoplasm</location>
        <location evidence="2">Cytoskeleton</location>
        <location evidence="2">Cilium axoneme</location>
    </subcellularLocation>
    <subcellularLocation>
        <location evidence="1">Membrane</location>
        <topology evidence="1">Single-pass membrane protein</topology>
    </subcellularLocation>
</comment>
<gene>
    <name evidence="15" type="ORF">WJX73_001704</name>
</gene>
<evidence type="ECO:0000259" key="14">
    <source>
        <dbReference type="PROSITE" id="PS50011"/>
    </source>
</evidence>
<keyword evidence="9" id="KW-0675">Receptor</keyword>
<dbReference type="GO" id="GO:0016020">
    <property type="term" value="C:membrane"/>
    <property type="evidence" value="ECO:0007669"/>
    <property type="project" value="UniProtKB-SubCell"/>
</dbReference>
<evidence type="ECO:0000256" key="13">
    <source>
        <dbReference type="SAM" id="Phobius"/>
    </source>
</evidence>
<organism evidence="15 16">
    <name type="scientific">Symbiochloris irregularis</name>
    <dbReference type="NCBI Taxonomy" id="706552"/>
    <lineage>
        <taxon>Eukaryota</taxon>
        <taxon>Viridiplantae</taxon>
        <taxon>Chlorophyta</taxon>
        <taxon>core chlorophytes</taxon>
        <taxon>Trebouxiophyceae</taxon>
        <taxon>Trebouxiales</taxon>
        <taxon>Trebouxiaceae</taxon>
        <taxon>Symbiochloris</taxon>
    </lineage>
</organism>
<evidence type="ECO:0000256" key="12">
    <source>
        <dbReference type="SAM" id="MobiDB-lite"/>
    </source>
</evidence>
<keyword evidence="3" id="KW-0433">Leucine-rich repeat</keyword>
<evidence type="ECO:0000313" key="16">
    <source>
        <dbReference type="Proteomes" id="UP001465755"/>
    </source>
</evidence>
<name>A0AAW1NRK6_9CHLO</name>
<dbReference type="PROSITE" id="PS00107">
    <property type="entry name" value="PROTEIN_KINASE_ATP"/>
    <property type="match status" value="1"/>
</dbReference>
<dbReference type="GO" id="GO:0004672">
    <property type="term" value="F:protein kinase activity"/>
    <property type="evidence" value="ECO:0007669"/>
    <property type="project" value="InterPro"/>
</dbReference>
<dbReference type="GO" id="GO:0005524">
    <property type="term" value="F:ATP binding"/>
    <property type="evidence" value="ECO:0007669"/>
    <property type="project" value="UniProtKB-UniRule"/>
</dbReference>
<dbReference type="InterPro" id="IPR001611">
    <property type="entry name" value="Leu-rich_rpt"/>
</dbReference>
<evidence type="ECO:0000256" key="2">
    <source>
        <dbReference type="ARBA" id="ARBA00004430"/>
    </source>
</evidence>
<feature type="binding site" evidence="11">
    <location>
        <position position="1201"/>
    </location>
    <ligand>
        <name>ATP</name>
        <dbReference type="ChEBI" id="CHEBI:30616"/>
    </ligand>
</feature>
<dbReference type="PROSITE" id="PS50011">
    <property type="entry name" value="PROTEIN_KINASE_DOM"/>
    <property type="match status" value="1"/>
</dbReference>
<keyword evidence="6" id="KW-0677">Repeat</keyword>
<reference evidence="15 16" key="1">
    <citation type="journal article" date="2024" name="Nat. Commun.">
        <title>Phylogenomics reveals the evolutionary origins of lichenization in chlorophyte algae.</title>
        <authorList>
            <person name="Puginier C."/>
            <person name="Libourel C."/>
            <person name="Otte J."/>
            <person name="Skaloud P."/>
            <person name="Haon M."/>
            <person name="Grisel S."/>
            <person name="Petersen M."/>
            <person name="Berrin J.G."/>
            <person name="Delaux P.M."/>
            <person name="Dal Grande F."/>
            <person name="Keller J."/>
        </authorList>
    </citation>
    <scope>NUCLEOTIDE SEQUENCE [LARGE SCALE GENOMIC DNA]</scope>
    <source>
        <strain evidence="15 16">SAG 2036</strain>
    </source>
</reference>
<evidence type="ECO:0000256" key="9">
    <source>
        <dbReference type="ARBA" id="ARBA00023170"/>
    </source>
</evidence>
<sequence length="1414" mass="151495">MEFQSSLVNLTDISDWGWTNSSDPCRKPSWRYVLCSQFGVPFGFNFTNLDLEAADTMPLPAEMLTSQAAGPQTFCSSSTWTSAGGAIACLMVFQKNGPQRVRGRAYGTSTSAQPHFRSTKGEEIVKEAACCQRGLLLRACRTLRGMSSIPPEWGQNGAFPSLEVMDLRAPTIKQNGTQVRPATYNNQFMGALASLNGWGLDGSLSHLKELKLGYNMLSGSLFPDWLDQLSNLTHLDLVSNNLTGFLPSEWGASGLTELRLQENQLSGSIPPSWSRLGSAELLPGNNGLCAAIPANFRVLKAGTGTRPTAVSTLPTSNCWHGALCSFAATLTWNDPNVGPTGSPTARIRGWPNAGGPTLNGRAVWTDACSDPCTTEWTGVFCDDSGPYAIDLAAYSISGYVDQYGGLGLLDPGNSLSQLSSLRSLNLSSNLFGGPLPSFQLPNLTVLNLTNTGLNGTIPEQWATGMPKLQNPGLTGPLPDWGSNPGSLNLTIVDFSDCALTGTVPSSWEFMSDMTYFSLRNNRLSGSLPDWRWDSIRVFDLSSNEFQGSLPQSYHDPAFAEPSFDGGGDGNEVWPAIWWLDLSNNRLSGSLSADFSVNYGCGDEAGAYHSNFQMACSSLDVSNNSFSGLLPDSFQQSAATHAVAILPGNEGLFGQPPGLELINTANSRWLKDTYYYCLDSPYLPPDRPLGDAADQVLAEIGCTQYRWIQADESPKPPQTSWGYGSGRPAAFPFPEANLGQALRNISEALGAAEANVSASRTTLYADWPFDGTPACQFSGVHCDSEQNVIGINMTGRGLKGTLVNAWSAVPGLQYLDLSHNLFTGRLPASWATGFQQLQTLDLSYTQLNSILPEDWTFGFPQLRSLNLTATQLSGQIPAVWANTWPKLTDLQIASTLLSGSLPNSWAKPGSFPSLQILNLTSNPQLGGQLPAFGSGSASRLQQILLSGCAFSGGLVGSWAALPALRQLDVQANRLTGHLPLAWGVESNNESAMPSLSYLQLSDNSRLGGTLPNEWGSDGSMSQLRQMSISQSHLSGTLPNWKQDGRMPSLQQLQVGNTGLCGSVPSNVVVTNGSQQVSDLGSCPSSFKLSKAAIAGIVVGVVVALALVSGALLMLWRRQLIKAKRAAAANYDPLEIFYAASEGKLSSSQSDESSLLSEDPESDLLPTRLRIVEVDGVAKKLGAGGFGQVFQAILDGEHGVAIKFLNPVEVGQSLNKAHSEKFEAEIRIMLLLQHTNVIACYGAHMTKDLIYCVSELAAGGDLEQALAKDADRDYSWYKRGKGAAKLGDVGLARMLDSKSALTQTAALVGGTYNYQAPETLFGKKTTFSADIWSYGVLLLEIITGEVQQRGFYKKPTHIPEQCPAHIAALVDQCMADAPEQRPSAKDIIRRLQRSSSQPGKAAFLSPALGLTSSRAS</sequence>
<dbReference type="SUPFAM" id="SSF52058">
    <property type="entry name" value="L domain-like"/>
    <property type="match status" value="2"/>
</dbReference>
<evidence type="ECO:0000256" key="4">
    <source>
        <dbReference type="ARBA" id="ARBA00022692"/>
    </source>
</evidence>
<feature type="domain" description="Protein kinase" evidence="14">
    <location>
        <begin position="1173"/>
        <end position="1402"/>
    </location>
</feature>
<comment type="caution">
    <text evidence="15">The sequence shown here is derived from an EMBL/GenBank/DDBJ whole genome shotgun (WGS) entry which is preliminary data.</text>
</comment>
<dbReference type="Gene3D" id="3.80.10.10">
    <property type="entry name" value="Ribonuclease Inhibitor"/>
    <property type="match status" value="4"/>
</dbReference>